<keyword evidence="2" id="KW-1185">Reference proteome</keyword>
<evidence type="ECO:0000313" key="2">
    <source>
        <dbReference type="Proteomes" id="UP000642094"/>
    </source>
</evidence>
<accession>A0ABR7ZTV6</accession>
<dbReference type="RefSeq" id="WP_190402094.1">
    <property type="nucleotide sequence ID" value="NZ_JACJQB010000003.1"/>
</dbReference>
<comment type="caution">
    <text evidence="1">The sequence shown here is derived from an EMBL/GenBank/DDBJ whole genome shotgun (WGS) entry which is preliminary data.</text>
</comment>
<protein>
    <submittedName>
        <fullName evidence="1">Uncharacterized protein</fullName>
    </submittedName>
</protein>
<dbReference type="EMBL" id="JACJQB010000003">
    <property type="protein sequence ID" value="MBD2187214.1"/>
    <property type="molecule type" value="Genomic_DNA"/>
</dbReference>
<gene>
    <name evidence="1" type="ORF">H6F41_03515</name>
</gene>
<evidence type="ECO:0000313" key="1">
    <source>
        <dbReference type="EMBL" id="MBD2187214.1"/>
    </source>
</evidence>
<name>A0ABR7ZTV6_9CYAN</name>
<dbReference type="Proteomes" id="UP000642094">
    <property type="component" value="Unassembled WGS sequence"/>
</dbReference>
<reference evidence="1 2" key="1">
    <citation type="journal article" date="2020" name="ISME J.">
        <title>Comparative genomics reveals insights into cyanobacterial evolution and habitat adaptation.</title>
        <authorList>
            <person name="Chen M.Y."/>
            <person name="Teng W.K."/>
            <person name="Zhao L."/>
            <person name="Hu C.X."/>
            <person name="Zhou Y.K."/>
            <person name="Han B.P."/>
            <person name="Song L.R."/>
            <person name="Shu W.S."/>
        </authorList>
    </citation>
    <scope>NUCLEOTIDE SEQUENCE [LARGE SCALE GENOMIC DNA]</scope>
    <source>
        <strain evidence="1 2">FACHB-723</strain>
    </source>
</reference>
<proteinExistence type="predicted"/>
<sequence>MNTTYKQPIDRLKRHMAEYQPQLQRAIAAIAVLEHSDPESDEFCHALADLHVCSTILEPYSEGMLEAIEQFTEESEI</sequence>
<organism evidence="1 2">
    <name type="scientific">Pseudanabaena mucicola FACHB-723</name>
    <dbReference type="NCBI Taxonomy" id="2692860"/>
    <lineage>
        <taxon>Bacteria</taxon>
        <taxon>Bacillati</taxon>
        <taxon>Cyanobacteriota</taxon>
        <taxon>Cyanophyceae</taxon>
        <taxon>Pseudanabaenales</taxon>
        <taxon>Pseudanabaenaceae</taxon>
        <taxon>Pseudanabaena</taxon>
    </lineage>
</organism>